<accession>A0AC35UDX5</accession>
<name>A0AC35UDX5_9BILA</name>
<sequence>MTPFYDDPAPDSSTGYTPLLFNYEVAEFFFANEAGQYIEIELNPYGHWLVYAFDGYFKMRNNCSDAFLEMTNNIVTGNFWECKVNIPLALLPNDVNKFNGYRIHGQHKSRIYEALYPSTDKDQKGPNFHKVKFFKTLNTNFLFPSNFGKLQKDDVKNSYIWN</sequence>
<protein>
    <submittedName>
        <fullName evidence="2">DOMON domain-containing protein</fullName>
    </submittedName>
</protein>
<proteinExistence type="predicted"/>
<reference evidence="2" key="1">
    <citation type="submission" date="2016-11" db="UniProtKB">
        <authorList>
            <consortium name="WormBaseParasite"/>
        </authorList>
    </citation>
    <scope>IDENTIFICATION</scope>
    <source>
        <strain evidence="2">KR3021</strain>
    </source>
</reference>
<evidence type="ECO:0000313" key="1">
    <source>
        <dbReference type="Proteomes" id="UP000095286"/>
    </source>
</evidence>
<evidence type="ECO:0000313" key="2">
    <source>
        <dbReference type="WBParaSite" id="RSKR_0001022300.1"/>
    </source>
</evidence>
<organism evidence="1 2">
    <name type="scientific">Rhabditophanes sp. KR3021</name>
    <dbReference type="NCBI Taxonomy" id="114890"/>
    <lineage>
        <taxon>Eukaryota</taxon>
        <taxon>Metazoa</taxon>
        <taxon>Ecdysozoa</taxon>
        <taxon>Nematoda</taxon>
        <taxon>Chromadorea</taxon>
        <taxon>Rhabditida</taxon>
        <taxon>Tylenchina</taxon>
        <taxon>Panagrolaimomorpha</taxon>
        <taxon>Strongyloidoidea</taxon>
        <taxon>Alloionematidae</taxon>
        <taxon>Rhabditophanes</taxon>
    </lineage>
</organism>
<dbReference type="WBParaSite" id="RSKR_0001022300.1">
    <property type="protein sequence ID" value="RSKR_0001022300.1"/>
    <property type="gene ID" value="RSKR_0001022300"/>
</dbReference>
<dbReference type="Proteomes" id="UP000095286">
    <property type="component" value="Unplaced"/>
</dbReference>